<dbReference type="KEGG" id="bfz:BAU07_07345"/>
<sequence length="516" mass="56725">MLALDGFFAFERFRAIGVNAQGHFGLAEYIRQGVFILEYALAILALYGATRAGRWRGATLLVLLWLMTTVDLTAHAVYGRPAEIGNISALNASAAMLGAALHEYGSTIAVASGKTVLFFVPLLVKAMVCRRSRWPFVVPLILMCALSGMYGYILVKRGPPALIGFPKGFSYGLGTLYIALNEVLDRPQYVPARPFGAAHGDIRNVIVIVDESVEYDYFSRLFQGKRSLYADFGRAYSGGNCSAASNYILRKAFWPRSDSGHVGITQTDSLFALAKRQGYATTYIDNQRVLSDPTTRNYIDRAELADIDHVIENDGVLYKRDEQTVQQIADHAATGKNFIFVNKAGAHFPYRDYIEPAVVSGDRVSDYMTAIRANSVDFLLALQARIPDGSIVFYTSDHGQSLAGGATHCNTGDAITEQEYRVPFLAMATDPSLQARLQRASHTQHDRLTHLEFSESIRNAMGYQLDGMKSLFTSTPLASPFCGLYGSPKVFFGVRPECKALWALSDQKEPPIPPGS</sequence>
<feature type="transmembrane region" description="Helical" evidence="1">
    <location>
        <begin position="29"/>
        <end position="48"/>
    </location>
</feature>
<dbReference type="Proteomes" id="UP000091926">
    <property type="component" value="Chromosome"/>
</dbReference>
<evidence type="ECO:0000313" key="3">
    <source>
        <dbReference type="EMBL" id="ANN76950.1"/>
    </source>
</evidence>
<organism evidence="3 4">
    <name type="scientific">Bordetella flabilis</name>
    <dbReference type="NCBI Taxonomy" id="463014"/>
    <lineage>
        <taxon>Bacteria</taxon>
        <taxon>Pseudomonadati</taxon>
        <taxon>Pseudomonadota</taxon>
        <taxon>Betaproteobacteria</taxon>
        <taxon>Burkholderiales</taxon>
        <taxon>Alcaligenaceae</taxon>
        <taxon>Bordetella</taxon>
    </lineage>
</organism>
<dbReference type="PANTHER" id="PTHR30443">
    <property type="entry name" value="INNER MEMBRANE PROTEIN"/>
    <property type="match status" value="1"/>
</dbReference>
<keyword evidence="4" id="KW-1185">Reference proteome</keyword>
<evidence type="ECO:0000313" key="4">
    <source>
        <dbReference type="Proteomes" id="UP000091926"/>
    </source>
</evidence>
<proteinExistence type="predicted"/>
<evidence type="ECO:0000256" key="1">
    <source>
        <dbReference type="SAM" id="Phobius"/>
    </source>
</evidence>
<accession>A0A193GAT8</accession>
<dbReference type="InterPro" id="IPR000917">
    <property type="entry name" value="Sulfatase_N"/>
</dbReference>
<dbReference type="GO" id="GO:0016776">
    <property type="term" value="F:phosphotransferase activity, phosphate group as acceptor"/>
    <property type="evidence" value="ECO:0007669"/>
    <property type="project" value="TreeGrafter"/>
</dbReference>
<dbReference type="Gene3D" id="3.40.720.10">
    <property type="entry name" value="Alkaline Phosphatase, subunit A"/>
    <property type="match status" value="1"/>
</dbReference>
<feature type="domain" description="Sulfatase N-terminal" evidence="2">
    <location>
        <begin position="261"/>
        <end position="461"/>
    </location>
</feature>
<dbReference type="GO" id="GO:0005886">
    <property type="term" value="C:plasma membrane"/>
    <property type="evidence" value="ECO:0007669"/>
    <property type="project" value="UniProtKB-SubCell"/>
</dbReference>
<feature type="transmembrane region" description="Helical" evidence="1">
    <location>
        <begin position="104"/>
        <end position="124"/>
    </location>
</feature>
<keyword evidence="1" id="KW-1133">Transmembrane helix</keyword>
<keyword evidence="1" id="KW-0472">Membrane</keyword>
<feature type="transmembrane region" description="Helical" evidence="1">
    <location>
        <begin position="60"/>
        <end position="78"/>
    </location>
</feature>
<reference evidence="3 4" key="1">
    <citation type="submission" date="2016-06" db="EMBL/GenBank/DDBJ databases">
        <title>Complete genome sequences of Bordetella bronchialis and Bordetella flabilis.</title>
        <authorList>
            <person name="LiPuma J.J."/>
            <person name="Spilker T."/>
        </authorList>
    </citation>
    <scope>NUCLEOTIDE SEQUENCE [LARGE SCALE GENOMIC DNA]</scope>
    <source>
        <strain evidence="3 4">AU10664</strain>
    </source>
</reference>
<dbReference type="PANTHER" id="PTHR30443:SF0">
    <property type="entry name" value="PHOSPHOETHANOLAMINE TRANSFERASE EPTA"/>
    <property type="match status" value="1"/>
</dbReference>
<keyword evidence="1" id="KW-0812">Transmembrane</keyword>
<dbReference type="Pfam" id="PF00884">
    <property type="entry name" value="Sulfatase"/>
    <property type="match status" value="1"/>
</dbReference>
<dbReference type="InterPro" id="IPR040423">
    <property type="entry name" value="PEA_transferase"/>
</dbReference>
<name>A0A193GAT8_9BORD</name>
<dbReference type="RefSeq" id="WP_066655428.1">
    <property type="nucleotide sequence ID" value="NZ_CBCSCL010000008.1"/>
</dbReference>
<protein>
    <recommendedName>
        <fullName evidence="2">Sulfatase N-terminal domain-containing protein</fullName>
    </recommendedName>
</protein>
<dbReference type="AlphaFoldDB" id="A0A193GAT8"/>
<feature type="transmembrane region" description="Helical" evidence="1">
    <location>
        <begin position="136"/>
        <end position="155"/>
    </location>
</feature>
<dbReference type="GO" id="GO:0009244">
    <property type="term" value="P:lipopolysaccharide core region biosynthetic process"/>
    <property type="evidence" value="ECO:0007669"/>
    <property type="project" value="TreeGrafter"/>
</dbReference>
<dbReference type="OrthoDB" id="9786870at2"/>
<gene>
    <name evidence="3" type="ORF">BAU07_07345</name>
</gene>
<evidence type="ECO:0000259" key="2">
    <source>
        <dbReference type="Pfam" id="PF00884"/>
    </source>
</evidence>
<dbReference type="STRING" id="463014.BAU07_07345"/>
<dbReference type="EMBL" id="CP016172">
    <property type="protein sequence ID" value="ANN76950.1"/>
    <property type="molecule type" value="Genomic_DNA"/>
</dbReference>
<dbReference type="SUPFAM" id="SSF53649">
    <property type="entry name" value="Alkaline phosphatase-like"/>
    <property type="match status" value="1"/>
</dbReference>
<dbReference type="InterPro" id="IPR017850">
    <property type="entry name" value="Alkaline_phosphatase_core_sf"/>
</dbReference>